<name>V8R6A9_9PSED</name>
<dbReference type="RefSeq" id="WP_024013706.1">
    <property type="nucleotide sequence ID" value="NZ_CM002330.1"/>
</dbReference>
<organism evidence="1 2">
    <name type="scientific">Pseudomonas moraviensis R28-S</name>
    <dbReference type="NCBI Taxonomy" id="1395516"/>
    <lineage>
        <taxon>Bacteria</taxon>
        <taxon>Pseudomonadati</taxon>
        <taxon>Pseudomonadota</taxon>
        <taxon>Gammaproteobacteria</taxon>
        <taxon>Pseudomonadales</taxon>
        <taxon>Pseudomonadaceae</taxon>
        <taxon>Pseudomonas</taxon>
    </lineage>
</organism>
<accession>V8R6A9</accession>
<comment type="caution">
    <text evidence="1">The sequence shown here is derived from an EMBL/GenBank/DDBJ whole genome shotgun (WGS) entry which is preliminary data.</text>
</comment>
<evidence type="ECO:0000313" key="2">
    <source>
        <dbReference type="Proteomes" id="UP000024771"/>
    </source>
</evidence>
<reference evidence="1 2" key="1">
    <citation type="journal article" date="2014" name="Genome Announc.">
        <title>Draft Genome Sequence of Pseudomonas moraviensis R28-S.</title>
        <authorList>
            <person name="Hunter S.S."/>
            <person name="Yano H."/>
            <person name="Loftie-Eaton W."/>
            <person name="Hughes J."/>
            <person name="De Gelder L."/>
            <person name="Stragier P."/>
            <person name="De Vos P."/>
            <person name="Settles M.L."/>
            <person name="Top E.M."/>
        </authorList>
    </citation>
    <scope>NUCLEOTIDE SEQUENCE [LARGE SCALE GENOMIC DNA]</scope>
    <source>
        <strain evidence="2">R28</strain>
    </source>
</reference>
<dbReference type="EMBL" id="AYMZ01000008">
    <property type="protein sequence ID" value="ETF06814.1"/>
    <property type="molecule type" value="Genomic_DNA"/>
</dbReference>
<gene>
    <name evidence="1" type="ORF">PMO01_18360</name>
</gene>
<proteinExistence type="predicted"/>
<sequence>MIAITNKYEFSGINKDFISYIHSRLELISNDDSDFIEAIDSGNPRERISAIDDKILEVKHRGLILGKTIVGVEAIEALTELKERIKHRAKIRD</sequence>
<evidence type="ECO:0000313" key="1">
    <source>
        <dbReference type="EMBL" id="ETF06814.1"/>
    </source>
</evidence>
<dbReference type="AlphaFoldDB" id="V8R6A9"/>
<protein>
    <submittedName>
        <fullName evidence="1">Uncharacterized protein</fullName>
    </submittedName>
</protein>
<dbReference type="HOGENOM" id="CLU_2397361_0_0_6"/>
<dbReference type="PATRIC" id="fig|1395516.4.peg.3726"/>
<dbReference type="Proteomes" id="UP000024771">
    <property type="component" value="Chromosome"/>
</dbReference>